<evidence type="ECO:0000256" key="1">
    <source>
        <dbReference type="SAM" id="MobiDB-lite"/>
    </source>
</evidence>
<dbReference type="AlphaFoldDB" id="A0A067SH08"/>
<dbReference type="EMBL" id="KL142418">
    <property type="protein sequence ID" value="KDR66989.1"/>
    <property type="molecule type" value="Genomic_DNA"/>
</dbReference>
<feature type="transmembrane region" description="Helical" evidence="2">
    <location>
        <begin position="54"/>
        <end position="74"/>
    </location>
</feature>
<feature type="transmembrane region" description="Helical" evidence="2">
    <location>
        <begin position="171"/>
        <end position="190"/>
    </location>
</feature>
<feature type="region of interest" description="Disordered" evidence="1">
    <location>
        <begin position="1"/>
        <end position="21"/>
    </location>
</feature>
<gene>
    <name evidence="3" type="ORF">GALMADRAFT_258652</name>
</gene>
<dbReference type="HOGENOM" id="CLU_731671_0_0_1"/>
<dbReference type="Proteomes" id="UP000027222">
    <property type="component" value="Unassembled WGS sequence"/>
</dbReference>
<feature type="transmembrane region" description="Helical" evidence="2">
    <location>
        <begin position="141"/>
        <end position="165"/>
    </location>
</feature>
<feature type="transmembrane region" description="Helical" evidence="2">
    <location>
        <begin position="341"/>
        <end position="369"/>
    </location>
</feature>
<keyword evidence="2" id="KW-0472">Membrane</keyword>
<evidence type="ECO:0000313" key="3">
    <source>
        <dbReference type="EMBL" id="KDR66989.1"/>
    </source>
</evidence>
<keyword evidence="2" id="KW-0812">Transmembrane</keyword>
<proteinExistence type="predicted"/>
<keyword evidence="2" id="KW-1133">Transmembrane helix</keyword>
<protein>
    <submittedName>
        <fullName evidence="3">Uncharacterized protein</fullName>
    </submittedName>
</protein>
<accession>A0A067SH08</accession>
<name>A0A067SH08_GALM3</name>
<feature type="transmembrane region" description="Helical" evidence="2">
    <location>
        <begin position="304"/>
        <end position="329"/>
    </location>
</feature>
<feature type="transmembrane region" description="Helical" evidence="2">
    <location>
        <begin position="267"/>
        <end position="292"/>
    </location>
</feature>
<reference evidence="4" key="1">
    <citation type="journal article" date="2014" name="Proc. Natl. Acad. Sci. U.S.A.">
        <title>Extensive sampling of basidiomycete genomes demonstrates inadequacy of the white-rot/brown-rot paradigm for wood decay fungi.</title>
        <authorList>
            <person name="Riley R."/>
            <person name="Salamov A.A."/>
            <person name="Brown D.W."/>
            <person name="Nagy L.G."/>
            <person name="Floudas D."/>
            <person name="Held B.W."/>
            <person name="Levasseur A."/>
            <person name="Lombard V."/>
            <person name="Morin E."/>
            <person name="Otillar R."/>
            <person name="Lindquist E.A."/>
            <person name="Sun H."/>
            <person name="LaButti K.M."/>
            <person name="Schmutz J."/>
            <person name="Jabbour D."/>
            <person name="Luo H."/>
            <person name="Baker S.E."/>
            <person name="Pisabarro A.G."/>
            <person name="Walton J.D."/>
            <person name="Blanchette R.A."/>
            <person name="Henrissat B."/>
            <person name="Martin F."/>
            <person name="Cullen D."/>
            <person name="Hibbett D.S."/>
            <person name="Grigoriev I.V."/>
        </authorList>
    </citation>
    <scope>NUCLEOTIDE SEQUENCE [LARGE SCALE GENOMIC DNA]</scope>
    <source>
        <strain evidence="4">CBS 339.88</strain>
    </source>
</reference>
<organism evidence="3 4">
    <name type="scientific">Galerina marginata (strain CBS 339.88)</name>
    <dbReference type="NCBI Taxonomy" id="685588"/>
    <lineage>
        <taxon>Eukaryota</taxon>
        <taxon>Fungi</taxon>
        <taxon>Dikarya</taxon>
        <taxon>Basidiomycota</taxon>
        <taxon>Agaricomycotina</taxon>
        <taxon>Agaricomycetes</taxon>
        <taxon>Agaricomycetidae</taxon>
        <taxon>Agaricales</taxon>
        <taxon>Agaricineae</taxon>
        <taxon>Strophariaceae</taxon>
        <taxon>Galerina</taxon>
    </lineage>
</organism>
<sequence>MPESWNLEPEGTDVESPPHGSWHPKVTPYRLTVIVTTTFLGTAKTILTQRGSTLAPVTLEWILGVVLFTFFHVANEYDSGELLPDYISWFFSFDCMDLPWSFLTRFALPQPTYTSDQSWTIFKSHPGHPFEKPSSHPPITFYRIFVSSSVVLFGGATAALTYHGYSTVVTWLDWFVGVFMATSLYILGLYEYNSSNIWPAFFAHDQTRLLHSVNRVILMIIYAGVFISLNGLMISGLWNDKGSQAGTVTGAIPPTLLDKIHAYNMSLLVYLLFFYLLALAFYVLLPGLATLVDIYIDSIYVDSGISLLGTVGCLSMSTTLMGGAIRLHYELTGEEGVTGFIMTYVIAVFTMLFGFAFTALGLFILHSTVKPLYSYRRK</sequence>
<feature type="transmembrane region" description="Helical" evidence="2">
    <location>
        <begin position="29"/>
        <end position="47"/>
    </location>
</feature>
<evidence type="ECO:0000256" key="2">
    <source>
        <dbReference type="SAM" id="Phobius"/>
    </source>
</evidence>
<keyword evidence="4" id="KW-1185">Reference proteome</keyword>
<dbReference type="OrthoDB" id="3268450at2759"/>
<feature type="transmembrane region" description="Helical" evidence="2">
    <location>
        <begin position="216"/>
        <end position="238"/>
    </location>
</feature>
<evidence type="ECO:0000313" key="4">
    <source>
        <dbReference type="Proteomes" id="UP000027222"/>
    </source>
</evidence>